<dbReference type="Pfam" id="PF04307">
    <property type="entry name" value="YdjM"/>
    <property type="match status" value="1"/>
</dbReference>
<keyword evidence="3" id="KW-1185">Reference proteome</keyword>
<accession>A0A4S3TGE0</accession>
<reference evidence="2 3" key="1">
    <citation type="submission" date="2018-10" db="EMBL/GenBank/DDBJ databases">
        <title>Natronolimnobius sp. XQ-INN 246 isolated from Inner Mongolia Autonomous Region of China.</title>
        <authorList>
            <person name="Xue Q."/>
        </authorList>
    </citation>
    <scope>NUCLEOTIDE SEQUENCE [LARGE SCALE GENOMIC DNA]</scope>
    <source>
        <strain evidence="2 3">XQ-INN 246</strain>
    </source>
</reference>
<comment type="caution">
    <text evidence="2">The sequence shown here is derived from an EMBL/GenBank/DDBJ whole genome shotgun (WGS) entry which is preliminary data.</text>
</comment>
<feature type="transmembrane region" description="Helical" evidence="1">
    <location>
        <begin position="60"/>
        <end position="79"/>
    </location>
</feature>
<keyword evidence="2" id="KW-0378">Hydrolase</keyword>
<dbReference type="Proteomes" id="UP000318864">
    <property type="component" value="Unassembled WGS sequence"/>
</dbReference>
<evidence type="ECO:0000313" key="3">
    <source>
        <dbReference type="Proteomes" id="UP000318864"/>
    </source>
</evidence>
<keyword evidence="1" id="KW-0472">Membrane</keyword>
<keyword evidence="1" id="KW-1133">Transmembrane helix</keyword>
<dbReference type="RefSeq" id="WP_141466641.1">
    <property type="nucleotide sequence ID" value="NZ_RBZW01000076.1"/>
</dbReference>
<keyword evidence="1" id="KW-0812">Transmembrane</keyword>
<evidence type="ECO:0000313" key="2">
    <source>
        <dbReference type="EMBL" id="THE63004.1"/>
    </source>
</evidence>
<dbReference type="AlphaFoldDB" id="A0A4S3TGE0"/>
<gene>
    <name evidence="2" type="ORF">D8Y22_21415</name>
</gene>
<dbReference type="InterPro" id="IPR007404">
    <property type="entry name" value="YdjM-like"/>
</dbReference>
<organism evidence="2 3">
    <name type="scientific">Salinadaptatus halalkaliphilus</name>
    <dbReference type="NCBI Taxonomy" id="2419781"/>
    <lineage>
        <taxon>Archaea</taxon>
        <taxon>Methanobacteriati</taxon>
        <taxon>Methanobacteriota</taxon>
        <taxon>Stenosarchaea group</taxon>
        <taxon>Halobacteria</taxon>
        <taxon>Halobacteriales</taxon>
        <taxon>Natrialbaceae</taxon>
        <taxon>Salinadaptatus</taxon>
    </lineage>
</organism>
<proteinExistence type="predicted"/>
<sequence length="185" mass="20070">MWPLGHVAVAYICYTVSTRVRFDAPPGSIATLILVASSQFPDLVDKPLAWYGGVLPTGRTLGHSLLLLVPLTVAVYLLARRYGRGEYGLAFALGALSHTFVDAVPILWDSEESVAHLLWPLTAVEPYESGAPSVLALFVDSLSDPYFLSEFVFAAVAVALWRRDGYPGLEPIGRVLERLRPSATG</sequence>
<evidence type="ECO:0000256" key="1">
    <source>
        <dbReference type="SAM" id="Phobius"/>
    </source>
</evidence>
<dbReference type="EMBL" id="RBZW01000076">
    <property type="protein sequence ID" value="THE63004.1"/>
    <property type="molecule type" value="Genomic_DNA"/>
</dbReference>
<dbReference type="OrthoDB" id="200338at2157"/>
<name>A0A4S3TGE0_9EURY</name>
<dbReference type="GO" id="GO:0016787">
    <property type="term" value="F:hydrolase activity"/>
    <property type="evidence" value="ECO:0007669"/>
    <property type="project" value="UniProtKB-KW"/>
</dbReference>
<protein>
    <submittedName>
        <fullName evidence="2">Metal-dependent hydrolase</fullName>
    </submittedName>
</protein>